<dbReference type="SUPFAM" id="SSF101790">
    <property type="entry name" value="Aminomethyltransferase beta-barrel domain"/>
    <property type="match status" value="1"/>
</dbReference>
<comment type="similarity">
    <text evidence="1">Belongs to the GcvT family.</text>
</comment>
<evidence type="ECO:0000256" key="2">
    <source>
        <dbReference type="ARBA" id="ARBA00023002"/>
    </source>
</evidence>
<dbReference type="RefSeq" id="WP_212700211.1">
    <property type="nucleotide sequence ID" value="NZ_JADMKU010000004.1"/>
</dbReference>
<dbReference type="Pfam" id="PF08669">
    <property type="entry name" value="GCV_T_C"/>
    <property type="match status" value="1"/>
</dbReference>
<dbReference type="Pfam" id="PF17806">
    <property type="entry name" value="SO_alpha_A3"/>
    <property type="match status" value="1"/>
</dbReference>
<comment type="caution">
    <text evidence="6">The sequence shown here is derived from an EMBL/GenBank/DDBJ whole genome shotgun (WGS) entry which is preliminary data.</text>
</comment>
<dbReference type="Pfam" id="PF13450">
    <property type="entry name" value="NAD_binding_8"/>
    <property type="match status" value="1"/>
</dbReference>
<dbReference type="Gene3D" id="3.10.20.440">
    <property type="entry name" value="2Fe-2S iron-sulphur cluster binding domain, sarcosine oxidase, alpha subunit, N-terminal domain"/>
    <property type="match status" value="1"/>
</dbReference>
<dbReference type="EMBL" id="JADMKU010000004">
    <property type="protein sequence ID" value="MBR9650695.1"/>
    <property type="molecule type" value="Genomic_DNA"/>
</dbReference>
<dbReference type="Gene3D" id="3.50.50.60">
    <property type="entry name" value="FAD/NAD(P)-binding domain"/>
    <property type="match status" value="1"/>
</dbReference>
<accession>A0ABS5HP12</accession>
<keyword evidence="7" id="KW-1185">Reference proteome</keyword>
<dbReference type="InterPro" id="IPR013977">
    <property type="entry name" value="GcvT_C"/>
</dbReference>
<evidence type="ECO:0000259" key="4">
    <source>
        <dbReference type="Pfam" id="PF08669"/>
    </source>
</evidence>
<feature type="domain" description="SoxA A3" evidence="5">
    <location>
        <begin position="454"/>
        <end position="536"/>
    </location>
</feature>
<dbReference type="InterPro" id="IPR006222">
    <property type="entry name" value="GCVT_N"/>
</dbReference>
<dbReference type="PRINTS" id="PR00368">
    <property type="entry name" value="FADPNR"/>
</dbReference>
<dbReference type="InterPro" id="IPR042204">
    <property type="entry name" value="2Fe-2S-bd_N"/>
</dbReference>
<evidence type="ECO:0000259" key="5">
    <source>
        <dbReference type="Pfam" id="PF17806"/>
    </source>
</evidence>
<dbReference type="SUPFAM" id="SSF51905">
    <property type="entry name" value="FAD/NAD(P)-binding domain"/>
    <property type="match status" value="1"/>
</dbReference>
<dbReference type="InterPro" id="IPR027266">
    <property type="entry name" value="TrmE/GcvT-like"/>
</dbReference>
<keyword evidence="2" id="KW-0560">Oxidoreductase</keyword>
<name>A0ABS5HP12_9RHOB</name>
<dbReference type="SUPFAM" id="SSF103025">
    <property type="entry name" value="Folate-binding domain"/>
    <property type="match status" value="1"/>
</dbReference>
<dbReference type="Pfam" id="PF13510">
    <property type="entry name" value="Fer2_4"/>
    <property type="match status" value="1"/>
</dbReference>
<evidence type="ECO:0000259" key="3">
    <source>
        <dbReference type="Pfam" id="PF01571"/>
    </source>
</evidence>
<dbReference type="Gene3D" id="3.30.1360.120">
    <property type="entry name" value="Probable tRNA modification gtpase trme, domain 1"/>
    <property type="match status" value="1"/>
</dbReference>
<protein>
    <submittedName>
        <fullName evidence="6">(2Fe-2S)-binding protein</fullName>
    </submittedName>
</protein>
<organism evidence="6 7">
    <name type="scientific">Thalassovita aquimarina</name>
    <dbReference type="NCBI Taxonomy" id="2785917"/>
    <lineage>
        <taxon>Bacteria</taxon>
        <taxon>Pseudomonadati</taxon>
        <taxon>Pseudomonadota</taxon>
        <taxon>Alphaproteobacteria</taxon>
        <taxon>Rhodobacterales</taxon>
        <taxon>Roseobacteraceae</taxon>
        <taxon>Thalassovita</taxon>
    </lineage>
</organism>
<evidence type="ECO:0000256" key="1">
    <source>
        <dbReference type="ARBA" id="ARBA00008609"/>
    </source>
</evidence>
<feature type="domain" description="GCVT N-terminal" evidence="3">
    <location>
        <begin position="555"/>
        <end position="815"/>
    </location>
</feature>
<proteinExistence type="inferred from homology"/>
<evidence type="ECO:0000313" key="6">
    <source>
        <dbReference type="EMBL" id="MBR9650695.1"/>
    </source>
</evidence>
<feature type="domain" description="Aminomethyltransferase C-terminal" evidence="4">
    <location>
        <begin position="842"/>
        <end position="924"/>
    </location>
</feature>
<sequence length="932" mass="101032">MTSRRTAEGGLIDRSRPLQFSFDGKSYQGFKGDTLVSALLANGVRVMGRSFKYHRPRGPWGAWIEDPNAVFNVTLDGAELPNCLGAATMLETGMEARSVNAFPSARFDLKGGLDLLHRWLGAGFYYKTFIWPDWHLFEPMIRRMAGLGELNTDLIDGYASDQLHDHCEVLIVGGGAAGLAVARAAAEAGQDVVLVDDHDVAGGRLYQLDSVEGQTPRDWVDDQLAAIEAAGGRVMTATTAFGVFDHRLVGLAQQGAFGTAPRLWRIRADRIVLASGAIDRPITFADNDRPGVMSLDAACEWLARYGVLAGRDIAVLSNNSFAAPAVRMLARAGANVTEIDPTDGAIRALGGKRLKGVEVAGKRHPADTVLVSGGMTPLVHLWRHAGGKLDWCEQRQAFLPGATPEGMAAIGAANGSFDLDHALAEARAVARHEPRPDGTGTYRLTPLWPKPGSKGRQWIDFQHDVTLKDIELAARENYVSVEHLKRYTTLGMAPDQGKTSNMAGLAAMAAIQGRAIPEVGTTTFRPPFVPQPIALYSGPHAGQLYHPLKRLTLEAQHRAANAALGEYGGWLRPGWYGSGDPKFHIRDEVVTARKVAGILDASPLGKIEVIGPDAERFVDFIYYNTVSTLKPGQIRYGFMLTERGHIMDDGVIARLDRNRFLISCSSSHTDHVRAHLETWRQDGNDPDRIFIHDLTQAWSTVTVTGPKARDIVAALDIPLDLSAGAFPHMTLHYSSFDGTPVRIARVSFTGDLSYEISIRSSRAADLWQALAAAGEKLGACPVGIEALSVLRAEKGYILIGKDTEGETMPHDLGFGIPRQKKRAAFVGDRSLHMEGANRDDRKQLVGFSVEPGAPALPVGAHLVGEGERPRSQGYVTTSHDSTTLGHPIALGLLERGADRIGERVTAWHQGQRFTATICAPCFFDAEGERLHA</sequence>
<reference evidence="6 7" key="1">
    <citation type="journal article" date="2021" name="Arch. Microbiol.">
        <title>Thalassobius aquimarinus sp. nov., isolated from the Sea of Japan seashore.</title>
        <authorList>
            <person name="Kurilenko V.V."/>
            <person name="Romanenko L.A."/>
            <person name="Chernysheva N.Y."/>
            <person name="Velansky P.V."/>
            <person name="Tekutyeva L.A."/>
            <person name="Isaeva M.P."/>
            <person name="Mikhailov V.V."/>
        </authorList>
    </citation>
    <scope>NUCLEOTIDE SEQUENCE [LARGE SCALE GENOMIC DNA]</scope>
    <source>
        <strain evidence="6 7">KMM 8518</strain>
    </source>
</reference>
<dbReference type="InterPro" id="IPR041117">
    <property type="entry name" value="SoxA_A3"/>
</dbReference>
<dbReference type="InterPro" id="IPR036188">
    <property type="entry name" value="FAD/NAD-bd_sf"/>
</dbReference>
<gene>
    <name evidence="6" type="ORF">IT775_06120</name>
</gene>
<dbReference type="PANTHER" id="PTHR43757">
    <property type="entry name" value="AMINOMETHYLTRANSFERASE"/>
    <property type="match status" value="1"/>
</dbReference>
<dbReference type="InterPro" id="IPR029043">
    <property type="entry name" value="GcvT/YgfZ_C"/>
</dbReference>
<dbReference type="Proteomes" id="UP001195941">
    <property type="component" value="Unassembled WGS sequence"/>
</dbReference>
<evidence type="ECO:0000313" key="7">
    <source>
        <dbReference type="Proteomes" id="UP001195941"/>
    </source>
</evidence>
<dbReference type="InterPro" id="IPR028896">
    <property type="entry name" value="GcvT/YgfZ/DmdA"/>
</dbReference>
<dbReference type="Pfam" id="PF01571">
    <property type="entry name" value="GCV_T"/>
    <property type="match status" value="1"/>
</dbReference>
<dbReference type="PANTHER" id="PTHR43757:SF2">
    <property type="entry name" value="AMINOMETHYLTRANSFERASE, MITOCHONDRIAL"/>
    <property type="match status" value="1"/>
</dbReference>
<dbReference type="PRINTS" id="PR00411">
    <property type="entry name" value="PNDRDTASEI"/>
</dbReference>